<keyword evidence="2" id="KW-1133">Transmembrane helix</keyword>
<dbReference type="SUPFAM" id="SSF53300">
    <property type="entry name" value="vWA-like"/>
    <property type="match status" value="1"/>
</dbReference>
<protein>
    <submittedName>
        <fullName evidence="3">von Willebrand factor type A (VWA) domain-containing protein</fullName>
    </submittedName>
</protein>
<dbReference type="SMART" id="SM00327">
    <property type="entry name" value="VWA"/>
    <property type="match status" value="1"/>
</dbReference>
<evidence type="ECO:0000256" key="2">
    <source>
        <dbReference type="SAM" id="Phobius"/>
    </source>
</evidence>
<dbReference type="PANTHER" id="PTHR22550">
    <property type="entry name" value="SPORE GERMINATION PROTEIN"/>
    <property type="match status" value="1"/>
</dbReference>
<proteinExistence type="predicted"/>
<evidence type="ECO:0000256" key="1">
    <source>
        <dbReference type="SAM" id="MobiDB-lite"/>
    </source>
</evidence>
<dbReference type="AlphaFoldDB" id="A0A5C2HD20"/>
<dbReference type="PANTHER" id="PTHR22550:SF14">
    <property type="entry name" value="VWFA DOMAIN-CONTAINING PROTEIN"/>
    <property type="match status" value="1"/>
</dbReference>
<keyword evidence="2" id="KW-0812">Transmembrane</keyword>
<dbReference type="EMBL" id="CP035928">
    <property type="protein sequence ID" value="QEP35026.1"/>
    <property type="molecule type" value="Genomic_DNA"/>
</dbReference>
<dbReference type="InterPro" id="IPR011990">
    <property type="entry name" value="TPR-like_helical_dom_sf"/>
</dbReference>
<dbReference type="Gene3D" id="1.25.40.10">
    <property type="entry name" value="Tetratricopeptide repeat domain"/>
    <property type="match status" value="1"/>
</dbReference>
<sequence length="542" mass="62842">MKFIYLNVLFMMLIPSLILMYLILTKQSNLDKFFSKKILDKLSVSNQYFSNKARNITMFLALIFFILALARPVTNEKIHQTTNEKTIPIVIALDVSKSMMANDIYPNRLTFAKNKLLNIIDYSKQNSIAVILFAKSSYILSPLTNDFNSLKTLINNLNTQGNFDNGTNINSVIEISNKLQKDFDSKNLLLLTDGGDEINFENQISLAKNNNMKIYTLATATSKGSAVKLENGNYLTDNNGNIVNLKLNENIKDLSLNTKGGYINFTLNNDDFKKIIDDINISSNSEVNISKKHKTYTELFYYPLAIGIILLLVANSSIPRIKRKLPLTAVIFSCFYAQNLYCFEFDFQTIKKANENYKNQDYDNAIKNFKSLEDSAQRDYNLANSYYKNGKYKDAINLYKNIEVENRDMNFKVLHNLGNAYAKNNQLENSIKAYEEALKVKNDFQTKENLELVKKIINKQKNKNRNKDNHKKEQQQNKEEKQENKKTKSEEESKKKNEKIEKQKIMSDYEEKRWLQQIENQKNNSLLKQIKPSKNDYTTNPW</sequence>
<organism evidence="3 4">
    <name type="scientific">Malaciobacter pacificus</name>
    <dbReference type="NCBI Taxonomy" id="1080223"/>
    <lineage>
        <taxon>Bacteria</taxon>
        <taxon>Pseudomonadati</taxon>
        <taxon>Campylobacterota</taxon>
        <taxon>Epsilonproteobacteria</taxon>
        <taxon>Campylobacterales</taxon>
        <taxon>Arcobacteraceae</taxon>
        <taxon>Malaciobacter</taxon>
    </lineage>
</organism>
<accession>A0A5C2HD20</accession>
<dbReference type="PROSITE" id="PS50005">
    <property type="entry name" value="TPR"/>
    <property type="match status" value="1"/>
</dbReference>
<dbReference type="Proteomes" id="UP000322726">
    <property type="component" value="Chromosome"/>
</dbReference>
<reference evidence="3 4" key="1">
    <citation type="submission" date="2019-09" db="EMBL/GenBank/DDBJ databases">
        <title>Complete genome sequencing of four Arcobacter species reveals a diverse suite of mobile elements.</title>
        <authorList>
            <person name="Miller W.G."/>
            <person name="Yee E."/>
            <person name="Bono J.L."/>
        </authorList>
    </citation>
    <scope>NUCLEOTIDE SEQUENCE [LARGE SCALE GENOMIC DNA]</scope>
    <source>
        <strain evidence="3 4">LMG 26638</strain>
    </source>
</reference>
<dbReference type="Pfam" id="PF13519">
    <property type="entry name" value="VWA_2"/>
    <property type="match status" value="1"/>
</dbReference>
<dbReference type="OrthoDB" id="9807628at2"/>
<feature type="region of interest" description="Disordered" evidence="1">
    <location>
        <begin position="458"/>
        <end position="505"/>
    </location>
</feature>
<gene>
    <name evidence="3" type="ORF">APAC_1952</name>
</gene>
<dbReference type="Pfam" id="PF13176">
    <property type="entry name" value="TPR_7"/>
    <property type="match status" value="1"/>
</dbReference>
<evidence type="ECO:0000313" key="3">
    <source>
        <dbReference type="EMBL" id="QEP35026.1"/>
    </source>
</evidence>
<reference evidence="3 4" key="3">
    <citation type="submission" date="2019-09" db="EMBL/GenBank/DDBJ databases">
        <title>Taxonomic note: a critical rebuttal of the proposed division of the genus Arcobacter into six genera, emended descriptions of Arcobacter anaerophilus and the genus Arcobacter, and an assessment of genus-level boundaries for Epsilonproteobacteria using in silico genomic comparator tools.</title>
        <authorList>
            <person name="On S.L.W."/>
            <person name="Miller W.G."/>
            <person name="Biggs P."/>
            <person name="Cornelius A."/>
            <person name="Vandamme P."/>
        </authorList>
    </citation>
    <scope>NUCLEOTIDE SEQUENCE [LARGE SCALE GENOMIC DNA]</scope>
    <source>
        <strain evidence="3 4">LMG 26638</strain>
    </source>
</reference>
<dbReference type="InterPro" id="IPR050768">
    <property type="entry name" value="UPF0353/GerABKA_families"/>
</dbReference>
<dbReference type="RefSeq" id="WP_130233934.1">
    <property type="nucleotide sequence ID" value="NZ_BMEF01000033.1"/>
</dbReference>
<feature type="transmembrane region" description="Helical" evidence="2">
    <location>
        <begin position="56"/>
        <end position="73"/>
    </location>
</feature>
<dbReference type="Pfam" id="PF13181">
    <property type="entry name" value="TPR_8"/>
    <property type="match status" value="1"/>
</dbReference>
<name>A0A5C2HD20_9BACT</name>
<keyword evidence="2" id="KW-0472">Membrane</keyword>
<reference evidence="4" key="2">
    <citation type="submission" date="2019-09" db="EMBL/GenBank/DDBJ databases">
        <title>Complete genome sequencing of four Arcobacter species reveals a diverse suite of mobile elements.</title>
        <authorList>
            <person name="On S.L.W."/>
            <person name="Miller W.G."/>
            <person name="Biggs P."/>
            <person name="Cornelius A."/>
            <person name="Vandamme P."/>
        </authorList>
    </citation>
    <scope>NUCLEOTIDE SEQUENCE [LARGE SCALE GENOMIC DNA]</scope>
    <source>
        <strain evidence="4">LMG 26638</strain>
    </source>
</reference>
<dbReference type="SMART" id="SM00028">
    <property type="entry name" value="TPR"/>
    <property type="match status" value="2"/>
</dbReference>
<feature type="transmembrane region" description="Helical" evidence="2">
    <location>
        <begin position="299"/>
        <end position="318"/>
    </location>
</feature>
<dbReference type="InterPro" id="IPR036465">
    <property type="entry name" value="vWFA_dom_sf"/>
</dbReference>
<dbReference type="InterPro" id="IPR002035">
    <property type="entry name" value="VWF_A"/>
</dbReference>
<keyword evidence="4" id="KW-1185">Reference proteome</keyword>
<dbReference type="SUPFAM" id="SSF48452">
    <property type="entry name" value="TPR-like"/>
    <property type="match status" value="1"/>
</dbReference>
<feature type="transmembrane region" description="Helical" evidence="2">
    <location>
        <begin position="6"/>
        <end position="24"/>
    </location>
</feature>
<dbReference type="PROSITE" id="PS50234">
    <property type="entry name" value="VWFA"/>
    <property type="match status" value="1"/>
</dbReference>
<dbReference type="Gene3D" id="3.40.50.410">
    <property type="entry name" value="von Willebrand factor, type A domain"/>
    <property type="match status" value="1"/>
</dbReference>
<evidence type="ECO:0000313" key="4">
    <source>
        <dbReference type="Proteomes" id="UP000322726"/>
    </source>
</evidence>
<dbReference type="InterPro" id="IPR019734">
    <property type="entry name" value="TPR_rpt"/>
</dbReference>
<feature type="region of interest" description="Disordered" evidence="1">
    <location>
        <begin position="520"/>
        <end position="542"/>
    </location>
</feature>
<feature type="compositionally biased region" description="Basic and acidic residues" evidence="1">
    <location>
        <begin position="465"/>
        <end position="505"/>
    </location>
</feature>
<dbReference type="KEGG" id="apai:APAC_1952"/>